<organism evidence="1 2">
    <name type="scientific">Polarella glacialis</name>
    <name type="common">Dinoflagellate</name>
    <dbReference type="NCBI Taxonomy" id="89957"/>
    <lineage>
        <taxon>Eukaryota</taxon>
        <taxon>Sar</taxon>
        <taxon>Alveolata</taxon>
        <taxon>Dinophyceae</taxon>
        <taxon>Suessiales</taxon>
        <taxon>Suessiaceae</taxon>
        <taxon>Polarella</taxon>
    </lineage>
</organism>
<dbReference type="Gene3D" id="3.90.1720.10">
    <property type="entry name" value="endopeptidase domain like (from Nostoc punctiforme)"/>
    <property type="match status" value="1"/>
</dbReference>
<gene>
    <name evidence="1" type="ORF">PGLA2088_LOCUS6142</name>
</gene>
<comment type="caution">
    <text evidence="1">The sequence shown here is derived from an EMBL/GenBank/DDBJ whole genome shotgun (WGS) entry which is preliminary data.</text>
</comment>
<reference evidence="1" key="1">
    <citation type="submission" date="2021-02" db="EMBL/GenBank/DDBJ databases">
        <authorList>
            <person name="Dougan E. K."/>
            <person name="Rhodes N."/>
            <person name="Thang M."/>
            <person name="Chan C."/>
        </authorList>
    </citation>
    <scope>NUCLEOTIDE SEQUENCE</scope>
</reference>
<evidence type="ECO:0000313" key="2">
    <source>
        <dbReference type="Proteomes" id="UP000626109"/>
    </source>
</evidence>
<dbReference type="InterPro" id="IPR024453">
    <property type="entry name" value="Peptidase_C92"/>
</dbReference>
<dbReference type="SUPFAM" id="SSF54001">
    <property type="entry name" value="Cysteine proteinases"/>
    <property type="match status" value="1"/>
</dbReference>
<accession>A0A813IBA8</accession>
<sequence>MPRLHNSDMLILLQFISGIKMRILSIPVFGRNPGCLSAGMKMLRQRPSHAAYMVPLFLLLQQRRRLHGAVVHATTAYSPRSRWEAPRRLFVLGEVRAGDLLFVHMPLNTSQPFGSAIQATGNATIHWLKAHGRSVGAHDTAVHVAMVVDDAAAFVVEAVRSGVRTRAIADFWADFPEGSSFFHGVLSPHVPREKSAAAVAFALQKVGLPYAESFELPSPSHERYYCSSLVDYAYRSALQQRLVFTEVGFPLIFVPKAFWEDYYRKLNQSLPHVSGSNPTLLLHSSRVRYSQLVEDGSIFAPAG</sequence>
<dbReference type="Proteomes" id="UP000626109">
    <property type="component" value="Unassembled WGS sequence"/>
</dbReference>
<name>A0A813IBA8_POLGL</name>
<evidence type="ECO:0000313" key="1">
    <source>
        <dbReference type="EMBL" id="CAE8647961.1"/>
    </source>
</evidence>
<proteinExistence type="predicted"/>
<protein>
    <submittedName>
        <fullName evidence="1">Uncharacterized protein</fullName>
    </submittedName>
</protein>
<dbReference type="AlphaFoldDB" id="A0A813IBA8"/>
<dbReference type="EMBL" id="CAJNNW010006031">
    <property type="protein sequence ID" value="CAE8647961.1"/>
    <property type="molecule type" value="Genomic_DNA"/>
</dbReference>
<dbReference type="Pfam" id="PF05708">
    <property type="entry name" value="Peptidase_C92"/>
    <property type="match status" value="1"/>
</dbReference>
<dbReference type="InterPro" id="IPR038765">
    <property type="entry name" value="Papain-like_cys_pep_sf"/>
</dbReference>